<gene>
    <name evidence="4" type="ORF">DSM104635_01943</name>
</gene>
<accession>A0A6I6MTX5</accession>
<feature type="signal peptide" evidence="2">
    <location>
        <begin position="1"/>
        <end position="22"/>
    </location>
</feature>
<feature type="chain" id="PRO_5026218900" description="Outer membrane protein beta-barrel domain-containing protein" evidence="2">
    <location>
        <begin position="23"/>
        <end position="159"/>
    </location>
</feature>
<organism evidence="4 5">
    <name type="scientific">Terricaulis silvestris</name>
    <dbReference type="NCBI Taxonomy" id="2686094"/>
    <lineage>
        <taxon>Bacteria</taxon>
        <taxon>Pseudomonadati</taxon>
        <taxon>Pseudomonadota</taxon>
        <taxon>Alphaproteobacteria</taxon>
        <taxon>Caulobacterales</taxon>
        <taxon>Caulobacteraceae</taxon>
        <taxon>Terricaulis</taxon>
    </lineage>
</organism>
<name>A0A6I6MTX5_9CAUL</name>
<sequence length="159" mass="16420">MKKFAMMAAVAAAALFAVPALASAQNVYANLGYSQYDFDDAEVGGVTGRLGYNFNQNFGVEGEATFGLDDDAGVELDNALGGFAVGRLPLGNTFAVHGRVGYQSVELSTPGGDVEDDGVAYGGGVSWQATPGLGIRADYTRMEGDEESDAISLAGTVNF</sequence>
<dbReference type="RefSeq" id="WP_158765990.1">
    <property type="nucleotide sequence ID" value="NZ_CP047045.1"/>
</dbReference>
<dbReference type="Proteomes" id="UP000431269">
    <property type="component" value="Chromosome"/>
</dbReference>
<protein>
    <recommendedName>
        <fullName evidence="3">Outer membrane protein beta-barrel domain-containing protein</fullName>
    </recommendedName>
</protein>
<reference evidence="5" key="1">
    <citation type="submission" date="2019-12" db="EMBL/GenBank/DDBJ databases">
        <title>Complete genome of Terracaulis silvestris 0127_4.</title>
        <authorList>
            <person name="Vieira S."/>
            <person name="Riedel T."/>
            <person name="Sproer C."/>
            <person name="Pascual J."/>
            <person name="Boedeker C."/>
            <person name="Overmann J."/>
        </authorList>
    </citation>
    <scope>NUCLEOTIDE SEQUENCE [LARGE SCALE GENOMIC DNA]</scope>
    <source>
        <strain evidence="5">0127_4</strain>
    </source>
</reference>
<keyword evidence="1 2" id="KW-0732">Signal</keyword>
<dbReference type="Gene3D" id="2.40.160.20">
    <property type="match status" value="1"/>
</dbReference>
<evidence type="ECO:0000256" key="1">
    <source>
        <dbReference type="ARBA" id="ARBA00022729"/>
    </source>
</evidence>
<dbReference type="InterPro" id="IPR027385">
    <property type="entry name" value="Beta-barrel_OMP"/>
</dbReference>
<evidence type="ECO:0000256" key="2">
    <source>
        <dbReference type="SAM" id="SignalP"/>
    </source>
</evidence>
<evidence type="ECO:0000313" key="5">
    <source>
        <dbReference type="Proteomes" id="UP000431269"/>
    </source>
</evidence>
<proteinExistence type="predicted"/>
<evidence type="ECO:0000313" key="4">
    <source>
        <dbReference type="EMBL" id="QGZ95102.1"/>
    </source>
</evidence>
<keyword evidence="5" id="KW-1185">Reference proteome</keyword>
<dbReference type="EMBL" id="CP047045">
    <property type="protein sequence ID" value="QGZ95102.1"/>
    <property type="molecule type" value="Genomic_DNA"/>
</dbReference>
<dbReference type="Pfam" id="PF13505">
    <property type="entry name" value="OMP_b-brl"/>
    <property type="match status" value="1"/>
</dbReference>
<dbReference type="KEGG" id="tsv:DSM104635_01943"/>
<feature type="domain" description="Outer membrane protein beta-barrel" evidence="3">
    <location>
        <begin position="8"/>
        <end position="144"/>
    </location>
</feature>
<dbReference type="SUPFAM" id="SSF56925">
    <property type="entry name" value="OMPA-like"/>
    <property type="match status" value="1"/>
</dbReference>
<dbReference type="AlphaFoldDB" id="A0A6I6MTX5"/>
<evidence type="ECO:0000259" key="3">
    <source>
        <dbReference type="Pfam" id="PF13505"/>
    </source>
</evidence>
<dbReference type="InterPro" id="IPR011250">
    <property type="entry name" value="OMP/PagP_B-barrel"/>
</dbReference>